<dbReference type="Proteomes" id="UP000282977">
    <property type="component" value="Unassembled WGS sequence"/>
</dbReference>
<name>A0A437J3N2_9SPHN</name>
<evidence type="ECO:0000313" key="2">
    <source>
        <dbReference type="Proteomes" id="UP000282977"/>
    </source>
</evidence>
<dbReference type="EMBL" id="RZUL01000010">
    <property type="protein sequence ID" value="RVT39137.1"/>
    <property type="molecule type" value="Genomic_DNA"/>
</dbReference>
<protein>
    <submittedName>
        <fullName evidence="1">DUF2218 domain-containing protein</fullName>
    </submittedName>
</protein>
<reference evidence="1 2" key="1">
    <citation type="submission" date="2019-01" db="EMBL/GenBank/DDBJ databases">
        <authorList>
            <person name="Chen W.-M."/>
        </authorList>
    </citation>
    <scope>NUCLEOTIDE SEQUENCE [LARGE SCALE GENOMIC DNA]</scope>
    <source>
        <strain evidence="1 2">TLA-22</strain>
    </source>
</reference>
<dbReference type="InterPro" id="IPR014543">
    <property type="entry name" value="UCP028291"/>
</dbReference>
<evidence type="ECO:0000313" key="1">
    <source>
        <dbReference type="EMBL" id="RVT39137.1"/>
    </source>
</evidence>
<accession>A0A437J3N2</accession>
<keyword evidence="2" id="KW-1185">Reference proteome</keyword>
<dbReference type="Pfam" id="PF09981">
    <property type="entry name" value="DUF2218"/>
    <property type="match status" value="1"/>
</dbReference>
<proteinExistence type="predicted"/>
<dbReference type="Gene3D" id="3.30.310.50">
    <property type="entry name" value="Alpha-D-phosphohexomutase, C-terminal domain"/>
    <property type="match status" value="1"/>
</dbReference>
<dbReference type="OrthoDB" id="9806511at2"/>
<gene>
    <name evidence="1" type="ORF">ENE74_16320</name>
</gene>
<organism evidence="1 2">
    <name type="scientific">Sphingobium algorifonticola</name>
    <dbReference type="NCBI Taxonomy" id="2008318"/>
    <lineage>
        <taxon>Bacteria</taxon>
        <taxon>Pseudomonadati</taxon>
        <taxon>Pseudomonadota</taxon>
        <taxon>Alphaproteobacteria</taxon>
        <taxon>Sphingomonadales</taxon>
        <taxon>Sphingomonadaceae</taxon>
        <taxon>Sphingobium</taxon>
    </lineage>
</organism>
<dbReference type="RefSeq" id="WP_127691939.1">
    <property type="nucleotide sequence ID" value="NZ_RZUL01000010.1"/>
</dbReference>
<comment type="caution">
    <text evidence="1">The sequence shown here is derived from an EMBL/GenBank/DDBJ whole genome shotgun (WGS) entry which is preliminary data.</text>
</comment>
<dbReference type="AlphaFoldDB" id="A0A437J3N2"/>
<sequence>MTYIAIAHVLVTSVGRYLQQLGNHWGHITSVTLAVLHGVISFARKPRAAEWGADARVMLDAERNTPVCAISVPAAGRIGGRTSTLRHDVGLFAFREMPLTVHWMDR</sequence>